<evidence type="ECO:0000256" key="3">
    <source>
        <dbReference type="SAM" id="MobiDB-lite"/>
    </source>
</evidence>
<protein>
    <submittedName>
        <fullName evidence="5">Long-chain-fatty-acid--CoA ligase</fullName>
    </submittedName>
</protein>
<dbReference type="AlphaFoldDB" id="A0A0K1PD18"/>
<dbReference type="InterPro" id="IPR042099">
    <property type="entry name" value="ANL_N_sf"/>
</dbReference>
<dbReference type="GO" id="GO:0006633">
    <property type="term" value="P:fatty acid biosynthetic process"/>
    <property type="evidence" value="ECO:0007669"/>
    <property type="project" value="TreeGrafter"/>
</dbReference>
<dbReference type="CDD" id="cd05931">
    <property type="entry name" value="FAAL"/>
    <property type="match status" value="1"/>
</dbReference>
<organism evidence="5 6">
    <name type="scientific">Vulgatibacter incomptus</name>
    <dbReference type="NCBI Taxonomy" id="1391653"/>
    <lineage>
        <taxon>Bacteria</taxon>
        <taxon>Pseudomonadati</taxon>
        <taxon>Myxococcota</taxon>
        <taxon>Myxococcia</taxon>
        <taxon>Myxococcales</taxon>
        <taxon>Cystobacterineae</taxon>
        <taxon>Vulgatibacteraceae</taxon>
        <taxon>Vulgatibacter</taxon>
    </lineage>
</organism>
<sequence length="586" mass="62453">MKRRTSAAPSGAIPRLEPEAPSMTSCTTLVDALALASRSDAGLTFLDATEQPTPLSFRSLRATASRIAGALSRLGVNVGDRVALVLPTAPSFPEAFFGVLLAGAVPVPLYPPLRLGRLAEYHERTGRMLEVCGARLVLTDARIRRLLGQAVGRARPVLGCRTIDELLSSGADEAERRPEAGDLALVQFSSGTTDRPKPVALTHANVLANLRAIADAIRDGLGPRPAGVSWLPLYHDMGLIGCLLQAVHFPGDLTLIPPEVFLARPAIWLRAMSRTGAGISAAPDFAYGLCAKRIRDEELEGVDLSRWRMALNGAEPIAPSVLRAFTERFSRFGFDPKALTPVYGLSEATLAVTFSRMDRPFTTREIDGRQVVSVGSPLSGVELEIRGQKGERLAEGAVGRILVRGPSVAEGHVRDAGAEDGWLDTGDLGCLASGELFVCGRAKEVIIVRGANHSPHTIEASLGGIEGLRAGCAVAVGFAPERDGGEELAIVAELAKDTIPSPDLERRIRDAVFGATGLVPHTIRLVPPGTLPRTSSGKLRRQETRRQLEAGELGPPAKVGPLLLATELLRSSLAFRLARSRPPKRR</sequence>
<feature type="domain" description="AMP-dependent synthetase/ligase" evidence="4">
    <location>
        <begin position="51"/>
        <end position="411"/>
    </location>
</feature>
<dbReference type="InterPro" id="IPR000873">
    <property type="entry name" value="AMP-dep_synth/lig_dom"/>
</dbReference>
<evidence type="ECO:0000313" key="5">
    <source>
        <dbReference type="EMBL" id="AKU91397.1"/>
    </source>
</evidence>
<dbReference type="EMBL" id="CP012332">
    <property type="protein sequence ID" value="AKU91397.1"/>
    <property type="molecule type" value="Genomic_DNA"/>
</dbReference>
<dbReference type="Gene3D" id="3.30.300.30">
    <property type="match status" value="1"/>
</dbReference>
<keyword evidence="2 5" id="KW-0436">Ligase</keyword>
<evidence type="ECO:0000256" key="2">
    <source>
        <dbReference type="ARBA" id="ARBA00022598"/>
    </source>
</evidence>
<evidence type="ECO:0000256" key="1">
    <source>
        <dbReference type="ARBA" id="ARBA00006432"/>
    </source>
</evidence>
<dbReference type="Proteomes" id="UP000055590">
    <property type="component" value="Chromosome"/>
</dbReference>
<dbReference type="GO" id="GO:0070566">
    <property type="term" value="F:adenylyltransferase activity"/>
    <property type="evidence" value="ECO:0007669"/>
    <property type="project" value="TreeGrafter"/>
</dbReference>
<dbReference type="GO" id="GO:0005886">
    <property type="term" value="C:plasma membrane"/>
    <property type="evidence" value="ECO:0007669"/>
    <property type="project" value="TreeGrafter"/>
</dbReference>
<comment type="similarity">
    <text evidence="1">Belongs to the ATP-dependent AMP-binding enzyme family.</text>
</comment>
<feature type="region of interest" description="Disordered" evidence="3">
    <location>
        <begin position="1"/>
        <end position="20"/>
    </location>
</feature>
<keyword evidence="6" id="KW-1185">Reference proteome</keyword>
<dbReference type="RefSeq" id="WP_240475473.1">
    <property type="nucleotide sequence ID" value="NZ_CP012332.1"/>
</dbReference>
<accession>A0A0K1PD18</accession>
<evidence type="ECO:0000313" key="6">
    <source>
        <dbReference type="Proteomes" id="UP000055590"/>
    </source>
</evidence>
<dbReference type="KEGG" id="vin:AKJ08_1784"/>
<dbReference type="InterPro" id="IPR040097">
    <property type="entry name" value="FAAL/FAAC"/>
</dbReference>
<reference evidence="5 6" key="1">
    <citation type="submission" date="2015-08" db="EMBL/GenBank/DDBJ databases">
        <authorList>
            <person name="Babu N.S."/>
            <person name="Beckwith C.J."/>
            <person name="Beseler K.G."/>
            <person name="Brison A."/>
            <person name="Carone J.V."/>
            <person name="Caskin T.P."/>
            <person name="Diamond M."/>
            <person name="Durham M.E."/>
            <person name="Foxe J.M."/>
            <person name="Go M."/>
            <person name="Henderson B.A."/>
            <person name="Jones I.B."/>
            <person name="McGettigan J.A."/>
            <person name="Micheletti S.J."/>
            <person name="Nasrallah M.E."/>
            <person name="Ortiz D."/>
            <person name="Piller C.R."/>
            <person name="Privatt S.R."/>
            <person name="Schneider S.L."/>
            <person name="Sharp S."/>
            <person name="Smith T.C."/>
            <person name="Stanton J.D."/>
            <person name="Ullery H.E."/>
            <person name="Wilson R.J."/>
            <person name="Serrano M.G."/>
            <person name="Buck G."/>
            <person name="Lee V."/>
            <person name="Wang Y."/>
            <person name="Carvalho R."/>
            <person name="Voegtly L."/>
            <person name="Shi R."/>
            <person name="Duckworth R."/>
            <person name="Johnson A."/>
            <person name="Loviza R."/>
            <person name="Walstead R."/>
            <person name="Shah Z."/>
            <person name="Kiflezghi M."/>
            <person name="Wade K."/>
            <person name="Ball S.L."/>
            <person name="Bradley K.W."/>
            <person name="Asai D.J."/>
            <person name="Bowman C.A."/>
            <person name="Russell D.A."/>
            <person name="Pope W.H."/>
            <person name="Jacobs-Sera D."/>
            <person name="Hendrix R.W."/>
            <person name="Hatfull G.F."/>
        </authorList>
    </citation>
    <scope>NUCLEOTIDE SEQUENCE [LARGE SCALE GENOMIC DNA]</scope>
    <source>
        <strain evidence="5 6">DSM 27710</strain>
    </source>
</reference>
<dbReference type="PATRIC" id="fig|1391653.3.peg.1871"/>
<name>A0A0K1PD18_9BACT</name>
<dbReference type="GO" id="GO:0016874">
    <property type="term" value="F:ligase activity"/>
    <property type="evidence" value="ECO:0007669"/>
    <property type="project" value="UniProtKB-KW"/>
</dbReference>
<dbReference type="Gene3D" id="3.40.50.12780">
    <property type="entry name" value="N-terminal domain of ligase-like"/>
    <property type="match status" value="1"/>
</dbReference>
<dbReference type="InterPro" id="IPR045851">
    <property type="entry name" value="AMP-bd_C_sf"/>
</dbReference>
<proteinExistence type="inferred from homology"/>
<evidence type="ECO:0000259" key="4">
    <source>
        <dbReference type="Pfam" id="PF00501"/>
    </source>
</evidence>
<dbReference type="STRING" id="1391653.AKJ08_1784"/>
<dbReference type="PANTHER" id="PTHR22754">
    <property type="entry name" value="DISCO-INTERACTING PROTEIN 2 DIP2 -RELATED"/>
    <property type="match status" value="1"/>
</dbReference>
<feature type="compositionally biased region" description="Basic and acidic residues" evidence="3">
    <location>
        <begin position="540"/>
        <end position="549"/>
    </location>
</feature>
<dbReference type="SUPFAM" id="SSF56801">
    <property type="entry name" value="Acetyl-CoA synthetase-like"/>
    <property type="match status" value="1"/>
</dbReference>
<feature type="region of interest" description="Disordered" evidence="3">
    <location>
        <begin position="527"/>
        <end position="553"/>
    </location>
</feature>
<dbReference type="PANTHER" id="PTHR22754:SF32">
    <property type="entry name" value="DISCO-INTERACTING PROTEIN 2"/>
    <property type="match status" value="1"/>
</dbReference>
<gene>
    <name evidence="5" type="ORF">AKJ08_1784</name>
</gene>
<dbReference type="Pfam" id="PF00501">
    <property type="entry name" value="AMP-binding"/>
    <property type="match status" value="1"/>
</dbReference>